<dbReference type="Proteomes" id="UP001139981">
    <property type="component" value="Unassembled WGS sequence"/>
</dbReference>
<dbReference type="EC" id="6.1.1.7" evidence="1"/>
<evidence type="ECO:0000313" key="1">
    <source>
        <dbReference type="EMBL" id="KAJ2887502.1"/>
    </source>
</evidence>
<gene>
    <name evidence="1" type="primary">ALA1_2</name>
    <name evidence="1" type="ORF">IWW38_005128</name>
</gene>
<evidence type="ECO:0000313" key="2">
    <source>
        <dbReference type="Proteomes" id="UP001139981"/>
    </source>
</evidence>
<keyword evidence="2" id="KW-1185">Reference proteome</keyword>
<dbReference type="EMBL" id="JANBVB010002218">
    <property type="protein sequence ID" value="KAJ2887502.1"/>
    <property type="molecule type" value="Genomic_DNA"/>
</dbReference>
<protein>
    <submittedName>
        <fullName evidence="1">Alanine--tRNA ligase</fullName>
        <ecNumber evidence="1">6.1.1.7</ecNumber>
    </submittedName>
</protein>
<reference evidence="1" key="1">
    <citation type="submission" date="2022-07" db="EMBL/GenBank/DDBJ databases">
        <title>Phylogenomic reconstructions and comparative analyses of Kickxellomycotina fungi.</title>
        <authorList>
            <person name="Reynolds N.K."/>
            <person name="Stajich J.E."/>
            <person name="Barry K."/>
            <person name="Grigoriev I.V."/>
            <person name="Crous P."/>
            <person name="Smith M.E."/>
        </authorList>
    </citation>
    <scope>NUCLEOTIDE SEQUENCE</scope>
    <source>
        <strain evidence="1">CBS 190363</strain>
    </source>
</reference>
<sequence length="94" mass="9564">MAQAARLVKDLGTKAALFVVVADDGAKVSHQCVVPKQLVARGLKANEWAAVVSAVVGGKKGGNAESAQGAGTEVEKIDDAVVKASEYAAECLLN</sequence>
<comment type="caution">
    <text evidence="1">The sequence shown here is derived from an EMBL/GenBank/DDBJ whole genome shotgun (WGS) entry which is preliminary data.</text>
</comment>
<name>A0ACC1LXG2_9FUNG</name>
<proteinExistence type="predicted"/>
<keyword evidence="1" id="KW-0436">Ligase</keyword>
<accession>A0ACC1LXG2</accession>
<organism evidence="1 2">
    <name type="scientific">Coemansia aciculifera</name>
    <dbReference type="NCBI Taxonomy" id="417176"/>
    <lineage>
        <taxon>Eukaryota</taxon>
        <taxon>Fungi</taxon>
        <taxon>Fungi incertae sedis</taxon>
        <taxon>Zoopagomycota</taxon>
        <taxon>Kickxellomycotina</taxon>
        <taxon>Kickxellomycetes</taxon>
        <taxon>Kickxellales</taxon>
        <taxon>Kickxellaceae</taxon>
        <taxon>Coemansia</taxon>
    </lineage>
</organism>